<evidence type="ECO:0000313" key="5">
    <source>
        <dbReference type="Proteomes" id="UP000001542"/>
    </source>
</evidence>
<dbReference type="VEuPathDB" id="TrichDB:TVAG_159800"/>
<dbReference type="EMBL" id="DS113250">
    <property type="protein sequence ID" value="EAY15807.1"/>
    <property type="molecule type" value="Genomic_DNA"/>
</dbReference>
<organism evidence="4 5">
    <name type="scientific">Trichomonas vaginalis (strain ATCC PRA-98 / G3)</name>
    <dbReference type="NCBI Taxonomy" id="412133"/>
    <lineage>
        <taxon>Eukaryota</taxon>
        <taxon>Metamonada</taxon>
        <taxon>Parabasalia</taxon>
        <taxon>Trichomonadida</taxon>
        <taxon>Trichomonadidae</taxon>
        <taxon>Trichomonas</taxon>
    </lineage>
</organism>
<dbReference type="VEuPathDB" id="TrichDB:TVAGG3_0259630"/>
<dbReference type="PANTHER" id="PTHR21683">
    <property type="entry name" value="COILED-COIL DOMAIN-CONTAINING PROTEIN 42 LIKE-2-LIKE-RELATED"/>
    <property type="match status" value="1"/>
</dbReference>
<evidence type="ECO:0000256" key="2">
    <source>
        <dbReference type="SAM" id="Coils"/>
    </source>
</evidence>
<name>A2DUS2_TRIV3</name>
<dbReference type="RefSeq" id="XP_001328030.1">
    <property type="nucleotide sequence ID" value="XM_001327995.1"/>
</dbReference>
<reference evidence="4" key="1">
    <citation type="submission" date="2006-10" db="EMBL/GenBank/DDBJ databases">
        <authorList>
            <person name="Amadeo P."/>
            <person name="Zhao Q."/>
            <person name="Wortman J."/>
            <person name="Fraser-Liggett C."/>
            <person name="Carlton J."/>
        </authorList>
    </citation>
    <scope>NUCLEOTIDE SEQUENCE</scope>
    <source>
        <strain evidence="4">G3</strain>
    </source>
</reference>
<evidence type="ECO:0000259" key="3">
    <source>
        <dbReference type="Pfam" id="PF13863"/>
    </source>
</evidence>
<dbReference type="GO" id="GO:0005856">
    <property type="term" value="C:cytoskeleton"/>
    <property type="evidence" value="ECO:0007669"/>
    <property type="project" value="UniProtKB-ARBA"/>
</dbReference>
<dbReference type="KEGG" id="tva:4773814"/>
<dbReference type="PANTHER" id="PTHR21683:SF2">
    <property type="entry name" value="COILED-COIL DOMAIN-CONTAINING PROTEIN 42 LIKE-2-LIKE"/>
    <property type="match status" value="1"/>
</dbReference>
<evidence type="ECO:0000313" key="4">
    <source>
        <dbReference type="EMBL" id="EAY15807.1"/>
    </source>
</evidence>
<dbReference type="InParanoid" id="A2DUS2"/>
<sequence>MTEEDISADNIFLTRQNRVPTTFEIKYLEKFGQKGDTRIGLPGLSPELVDKNAEMEQIDKELEEARLKFETWKTNLQVKKKEIEVKKEKLADQKRQLDMFTVVHTAELKKCKEREKSENQQIAKMESELEQLTIKEKELKLQNEKLVAELQKLQPCADYLQNVVTKSIFTFDNIEAILNRYSVLSVTRAEYLETYQQLLAQMGIKEREAEKQLLHEKNLLIDATMKYNDGIMNIEQVKKNNEYEKAKAIKQVQRVEEKNVELAMIKTSINAIYQRAVEKAIGHNETVKPKEGVSMEDLKLQYIQNRFTDLQIVIDEWKKEGH</sequence>
<accession>A2DUS2</accession>
<dbReference type="AlphaFoldDB" id="A2DUS2"/>
<gene>
    <name evidence="4" type="ORF">TVAG_159800</name>
</gene>
<dbReference type="Pfam" id="PF13863">
    <property type="entry name" value="DUF4200"/>
    <property type="match status" value="1"/>
</dbReference>
<proteinExistence type="predicted"/>
<evidence type="ECO:0000256" key="1">
    <source>
        <dbReference type="ARBA" id="ARBA00023054"/>
    </source>
</evidence>
<protein>
    <recommendedName>
        <fullName evidence="3">DUF4200 domain-containing protein</fullName>
    </recommendedName>
</protein>
<dbReference type="OrthoDB" id="10264298at2759"/>
<dbReference type="Proteomes" id="UP000001542">
    <property type="component" value="Unassembled WGS sequence"/>
</dbReference>
<reference evidence="4" key="2">
    <citation type="journal article" date="2007" name="Science">
        <title>Draft genome sequence of the sexually transmitted pathogen Trichomonas vaginalis.</title>
        <authorList>
            <person name="Carlton J.M."/>
            <person name="Hirt R.P."/>
            <person name="Silva J.C."/>
            <person name="Delcher A.L."/>
            <person name="Schatz M."/>
            <person name="Zhao Q."/>
            <person name="Wortman J.R."/>
            <person name="Bidwell S.L."/>
            <person name="Alsmark U.C.M."/>
            <person name="Besteiro S."/>
            <person name="Sicheritz-Ponten T."/>
            <person name="Noel C.J."/>
            <person name="Dacks J.B."/>
            <person name="Foster P.G."/>
            <person name="Simillion C."/>
            <person name="Van de Peer Y."/>
            <person name="Miranda-Saavedra D."/>
            <person name="Barton G.J."/>
            <person name="Westrop G.D."/>
            <person name="Mueller S."/>
            <person name="Dessi D."/>
            <person name="Fiori P.L."/>
            <person name="Ren Q."/>
            <person name="Paulsen I."/>
            <person name="Zhang H."/>
            <person name="Bastida-Corcuera F.D."/>
            <person name="Simoes-Barbosa A."/>
            <person name="Brown M.T."/>
            <person name="Hayes R.D."/>
            <person name="Mukherjee M."/>
            <person name="Okumura C.Y."/>
            <person name="Schneider R."/>
            <person name="Smith A.J."/>
            <person name="Vanacova S."/>
            <person name="Villalvazo M."/>
            <person name="Haas B.J."/>
            <person name="Pertea M."/>
            <person name="Feldblyum T.V."/>
            <person name="Utterback T.R."/>
            <person name="Shu C.L."/>
            <person name="Osoegawa K."/>
            <person name="de Jong P.J."/>
            <person name="Hrdy I."/>
            <person name="Horvathova L."/>
            <person name="Zubacova Z."/>
            <person name="Dolezal P."/>
            <person name="Malik S.B."/>
            <person name="Logsdon J.M. Jr."/>
            <person name="Henze K."/>
            <person name="Gupta A."/>
            <person name="Wang C.C."/>
            <person name="Dunne R.L."/>
            <person name="Upcroft J.A."/>
            <person name="Upcroft P."/>
            <person name="White O."/>
            <person name="Salzberg S.L."/>
            <person name="Tang P."/>
            <person name="Chiu C.-H."/>
            <person name="Lee Y.-S."/>
            <person name="Embley T.M."/>
            <person name="Coombs G.H."/>
            <person name="Mottram J.C."/>
            <person name="Tachezy J."/>
            <person name="Fraser-Liggett C.M."/>
            <person name="Johnson P.J."/>
        </authorList>
    </citation>
    <scope>NUCLEOTIDE SEQUENCE [LARGE SCALE GENOMIC DNA]</scope>
    <source>
        <strain evidence="4">G3</strain>
    </source>
</reference>
<dbReference type="SMR" id="A2DUS2"/>
<dbReference type="InterPro" id="IPR051147">
    <property type="entry name" value="CFAP_domain-containing"/>
</dbReference>
<dbReference type="InterPro" id="IPR025252">
    <property type="entry name" value="DUF4200"/>
</dbReference>
<feature type="coiled-coil region" evidence="2">
    <location>
        <begin position="48"/>
        <end position="149"/>
    </location>
</feature>
<keyword evidence="1 2" id="KW-0175">Coiled coil</keyword>
<keyword evidence="5" id="KW-1185">Reference proteome</keyword>
<feature type="domain" description="DUF4200" evidence="3">
    <location>
        <begin position="48"/>
        <end position="166"/>
    </location>
</feature>